<name>A0A519BMY8_9DELT</name>
<evidence type="ECO:0000256" key="2">
    <source>
        <dbReference type="ARBA" id="ARBA00022801"/>
    </source>
</evidence>
<dbReference type="PIRSF" id="PIRSF003230">
    <property type="entry name" value="YbgC"/>
    <property type="match status" value="1"/>
</dbReference>
<dbReference type="InterPro" id="IPR006684">
    <property type="entry name" value="YbgC/YbaW"/>
</dbReference>
<evidence type="ECO:0000313" key="4">
    <source>
        <dbReference type="Proteomes" id="UP000319296"/>
    </source>
</evidence>
<evidence type="ECO:0000256" key="1">
    <source>
        <dbReference type="ARBA" id="ARBA00005953"/>
    </source>
</evidence>
<comment type="similarity">
    <text evidence="1">Belongs to the 4-hydroxybenzoyl-CoA thioesterase family.</text>
</comment>
<dbReference type="SUPFAM" id="SSF54637">
    <property type="entry name" value="Thioesterase/thiol ester dehydrase-isomerase"/>
    <property type="match status" value="1"/>
</dbReference>
<dbReference type="Gene3D" id="3.10.129.10">
    <property type="entry name" value="Hotdog Thioesterase"/>
    <property type="match status" value="1"/>
</dbReference>
<dbReference type="EMBL" id="SGBB01000007">
    <property type="protein sequence ID" value="RZD18634.1"/>
    <property type="molecule type" value="Genomic_DNA"/>
</dbReference>
<organism evidence="3 4">
    <name type="scientific">Candidatus Acididesulfobacter diazotrophicus</name>
    <dbReference type="NCBI Taxonomy" id="2597226"/>
    <lineage>
        <taxon>Bacteria</taxon>
        <taxon>Deltaproteobacteria</taxon>
        <taxon>Candidatus Acidulodesulfobacterales</taxon>
        <taxon>Candidatus Acididesulfobacter</taxon>
    </lineage>
</organism>
<dbReference type="Proteomes" id="UP000319296">
    <property type="component" value="Unassembled WGS sequence"/>
</dbReference>
<sequence length="151" mass="17757">MLNNNNGIADFKFFTELKVRYEETDAMSVVYYGKYFIFFEVARTEYIKKIGYNYIDIEKSGFYFAVAESNCNYIAPARFDDSLKIYAKVEYIKNSSFNFLYKIVKKNENNEESEISIAKGYTVLVCVDSTDFKPHKIPDYIRKAIQKFEGF</sequence>
<dbReference type="Pfam" id="PF13279">
    <property type="entry name" value="4HBT_2"/>
    <property type="match status" value="1"/>
</dbReference>
<protein>
    <submittedName>
        <fullName evidence="3">Acyl-CoA thioesterase</fullName>
    </submittedName>
</protein>
<dbReference type="PANTHER" id="PTHR31793:SF27">
    <property type="entry name" value="NOVEL THIOESTERASE SUPERFAMILY DOMAIN AND SAPOSIN A-TYPE DOMAIN CONTAINING PROTEIN (0610012H03RIK)"/>
    <property type="match status" value="1"/>
</dbReference>
<dbReference type="GO" id="GO:0047617">
    <property type="term" value="F:fatty acyl-CoA hydrolase activity"/>
    <property type="evidence" value="ECO:0007669"/>
    <property type="project" value="TreeGrafter"/>
</dbReference>
<gene>
    <name evidence="3" type="ORF">EVG15_05405</name>
</gene>
<comment type="caution">
    <text evidence="3">The sequence shown here is derived from an EMBL/GenBank/DDBJ whole genome shotgun (WGS) entry which is preliminary data.</text>
</comment>
<evidence type="ECO:0000313" key="3">
    <source>
        <dbReference type="EMBL" id="RZD18634.1"/>
    </source>
</evidence>
<proteinExistence type="inferred from homology"/>
<keyword evidence="2" id="KW-0378">Hydrolase</keyword>
<dbReference type="NCBIfam" id="TIGR00051">
    <property type="entry name" value="YbgC/FadM family acyl-CoA thioesterase"/>
    <property type="match status" value="1"/>
</dbReference>
<dbReference type="AlphaFoldDB" id="A0A519BMY8"/>
<dbReference type="InterPro" id="IPR050563">
    <property type="entry name" value="4-hydroxybenzoyl-CoA_TE"/>
</dbReference>
<dbReference type="PANTHER" id="PTHR31793">
    <property type="entry name" value="4-HYDROXYBENZOYL-COA THIOESTERASE FAMILY MEMBER"/>
    <property type="match status" value="1"/>
</dbReference>
<accession>A0A519BMY8</accession>
<dbReference type="InterPro" id="IPR029069">
    <property type="entry name" value="HotDog_dom_sf"/>
</dbReference>
<dbReference type="CDD" id="cd00586">
    <property type="entry name" value="4HBT"/>
    <property type="match status" value="1"/>
</dbReference>
<reference evidence="3 4" key="1">
    <citation type="journal article" date="2019" name="ISME J.">
        <title>Insights into ecological role of a new deltaproteobacterial order Candidatus Acidulodesulfobacterales by metagenomics and metatranscriptomics.</title>
        <authorList>
            <person name="Tan S."/>
            <person name="Liu J."/>
            <person name="Fang Y."/>
            <person name="Hedlund B.P."/>
            <person name="Lian Z.H."/>
            <person name="Huang L.Y."/>
            <person name="Li J.T."/>
            <person name="Huang L.N."/>
            <person name="Li W.J."/>
            <person name="Jiang H.C."/>
            <person name="Dong H.L."/>
            <person name="Shu W.S."/>
        </authorList>
    </citation>
    <scope>NUCLEOTIDE SEQUENCE [LARGE SCALE GENOMIC DNA]</scope>
    <source>
        <strain evidence="3">AP1</strain>
    </source>
</reference>